<dbReference type="Proteomes" id="UP001301769">
    <property type="component" value="Unassembled WGS sequence"/>
</dbReference>
<evidence type="ECO:0000256" key="2">
    <source>
        <dbReference type="SAM" id="Phobius"/>
    </source>
</evidence>
<feature type="region of interest" description="Disordered" evidence="1">
    <location>
        <begin position="232"/>
        <end position="466"/>
    </location>
</feature>
<keyword evidence="3" id="KW-0732">Signal</keyword>
<feature type="chain" id="PRO_5042961806" evidence="3">
    <location>
        <begin position="30"/>
        <end position="573"/>
    </location>
</feature>
<evidence type="ECO:0000256" key="3">
    <source>
        <dbReference type="SAM" id="SignalP"/>
    </source>
</evidence>
<feature type="region of interest" description="Disordered" evidence="1">
    <location>
        <begin position="133"/>
        <end position="186"/>
    </location>
</feature>
<feature type="signal peptide" evidence="3">
    <location>
        <begin position="1"/>
        <end position="29"/>
    </location>
</feature>
<feature type="compositionally biased region" description="Pro residues" evidence="1">
    <location>
        <begin position="336"/>
        <end position="346"/>
    </location>
</feature>
<feature type="compositionally biased region" description="Low complexity" evidence="1">
    <location>
        <begin position="420"/>
        <end position="430"/>
    </location>
</feature>
<proteinExistence type="predicted"/>
<accession>A0AAN6YIN8</accession>
<feature type="compositionally biased region" description="Polar residues" evidence="1">
    <location>
        <begin position="248"/>
        <end position="260"/>
    </location>
</feature>
<evidence type="ECO:0000313" key="4">
    <source>
        <dbReference type="EMBL" id="KAK4219824.1"/>
    </source>
</evidence>
<feature type="compositionally biased region" description="Basic and acidic residues" evidence="1">
    <location>
        <begin position="387"/>
        <end position="404"/>
    </location>
</feature>
<keyword evidence="5" id="KW-1185">Reference proteome</keyword>
<dbReference type="AlphaFoldDB" id="A0AAN6YIN8"/>
<name>A0AAN6YIN8_9PEZI</name>
<reference evidence="4" key="2">
    <citation type="submission" date="2023-05" db="EMBL/GenBank/DDBJ databases">
        <authorList>
            <consortium name="Lawrence Berkeley National Laboratory"/>
            <person name="Steindorff A."/>
            <person name="Hensen N."/>
            <person name="Bonometti L."/>
            <person name="Westerberg I."/>
            <person name="Brannstrom I.O."/>
            <person name="Guillou S."/>
            <person name="Cros-Aarteil S."/>
            <person name="Calhoun S."/>
            <person name="Haridas S."/>
            <person name="Kuo A."/>
            <person name="Mondo S."/>
            <person name="Pangilinan J."/>
            <person name="Riley R."/>
            <person name="Labutti K."/>
            <person name="Andreopoulos B."/>
            <person name="Lipzen A."/>
            <person name="Chen C."/>
            <person name="Yanf M."/>
            <person name="Daum C."/>
            <person name="Ng V."/>
            <person name="Clum A."/>
            <person name="Ohm R."/>
            <person name="Martin F."/>
            <person name="Silar P."/>
            <person name="Natvig D."/>
            <person name="Lalanne C."/>
            <person name="Gautier V."/>
            <person name="Ament-Velasquez S.L."/>
            <person name="Kruys A."/>
            <person name="Hutchinson M.I."/>
            <person name="Powell A.J."/>
            <person name="Barry K."/>
            <person name="Miller A.N."/>
            <person name="Grigoriev I.V."/>
            <person name="Debuchy R."/>
            <person name="Gladieux P."/>
            <person name="Thoren M.H."/>
            <person name="Johannesson H."/>
        </authorList>
    </citation>
    <scope>NUCLEOTIDE SEQUENCE</scope>
    <source>
        <strain evidence="4">PSN293</strain>
    </source>
</reference>
<keyword evidence="2" id="KW-0812">Transmembrane</keyword>
<sequence length="573" mass="62206">MRTGVFGLYNYLTLLPFLFAFYNIPSCAAIPSTGYTLERRQPAEPPVLEPPISLGALRDPKYLPYQIGGIVGSYGLCLLVVVSLLLALRRRRNIILDGGELPSENKEAFNPFPEPFLLQSEIEYQNALQNFQTDPQLPPLSPYRNYSLPSNTPLSPTKSTRTARTNRTGDQIPLSARSQASFLTAPSPTTTTISILSAGIDLNVDQTIVHRDRAMAQQQLEDMYKYVMEQEAAKEEGREYQGPPLPSPSTKSTGVPNTPITPGGGRRGKPSNLNLSREEKTQSRGSSILSFLKSPRKNKAPTAVSISSPIMTPMSGTFPRHHDEQEMNAIPHRSYAPPPPPPPVPQVPSDLPFRRAGHGNNLPTPDMSPISTQSIDERIDAALVRPPTRDNRARRDRGDSHLRDNSATTTGGSSGEEEPPSASSERSTSGLVGLPTSPKPGVNRFPSLNSLPTSPKPGSTFSNRGKAPAAIRAGGALPLRVYEPSLASPSAASHSTKQTVFTRAAPGPLSPGMQTGMRTPYTGAAVPYTPYQPFSPVVPITPSLVTKADRKRMRKLEPKTPTVEMVRDTEDVW</sequence>
<feature type="region of interest" description="Disordered" evidence="1">
    <location>
        <begin position="489"/>
        <end position="514"/>
    </location>
</feature>
<reference evidence="4" key="1">
    <citation type="journal article" date="2023" name="Mol. Phylogenet. Evol.">
        <title>Genome-scale phylogeny and comparative genomics of the fungal order Sordariales.</title>
        <authorList>
            <person name="Hensen N."/>
            <person name="Bonometti L."/>
            <person name="Westerberg I."/>
            <person name="Brannstrom I.O."/>
            <person name="Guillou S."/>
            <person name="Cros-Aarteil S."/>
            <person name="Calhoun S."/>
            <person name="Haridas S."/>
            <person name="Kuo A."/>
            <person name="Mondo S."/>
            <person name="Pangilinan J."/>
            <person name="Riley R."/>
            <person name="LaButti K."/>
            <person name="Andreopoulos B."/>
            <person name="Lipzen A."/>
            <person name="Chen C."/>
            <person name="Yan M."/>
            <person name="Daum C."/>
            <person name="Ng V."/>
            <person name="Clum A."/>
            <person name="Steindorff A."/>
            <person name="Ohm R.A."/>
            <person name="Martin F."/>
            <person name="Silar P."/>
            <person name="Natvig D.O."/>
            <person name="Lalanne C."/>
            <person name="Gautier V."/>
            <person name="Ament-Velasquez S.L."/>
            <person name="Kruys A."/>
            <person name="Hutchinson M.I."/>
            <person name="Powell A.J."/>
            <person name="Barry K."/>
            <person name="Miller A.N."/>
            <person name="Grigoriev I.V."/>
            <person name="Debuchy R."/>
            <person name="Gladieux P."/>
            <person name="Hiltunen Thoren M."/>
            <person name="Johannesson H."/>
        </authorList>
    </citation>
    <scope>NUCLEOTIDE SEQUENCE</scope>
    <source>
        <strain evidence="4">PSN293</strain>
    </source>
</reference>
<feature type="compositionally biased region" description="Polar residues" evidence="1">
    <location>
        <begin position="446"/>
        <end position="463"/>
    </location>
</feature>
<evidence type="ECO:0000256" key="1">
    <source>
        <dbReference type="SAM" id="MobiDB-lite"/>
    </source>
</evidence>
<feature type="transmembrane region" description="Helical" evidence="2">
    <location>
        <begin position="67"/>
        <end position="88"/>
    </location>
</feature>
<comment type="caution">
    <text evidence="4">The sequence shown here is derived from an EMBL/GenBank/DDBJ whole genome shotgun (WGS) entry which is preliminary data.</text>
</comment>
<evidence type="ECO:0000313" key="5">
    <source>
        <dbReference type="Proteomes" id="UP001301769"/>
    </source>
</evidence>
<feature type="region of interest" description="Disordered" evidence="1">
    <location>
        <begin position="550"/>
        <end position="573"/>
    </location>
</feature>
<dbReference type="EMBL" id="MU858046">
    <property type="protein sequence ID" value="KAK4219824.1"/>
    <property type="molecule type" value="Genomic_DNA"/>
</dbReference>
<keyword evidence="2" id="KW-0472">Membrane</keyword>
<organism evidence="4 5">
    <name type="scientific">Rhypophila decipiens</name>
    <dbReference type="NCBI Taxonomy" id="261697"/>
    <lineage>
        <taxon>Eukaryota</taxon>
        <taxon>Fungi</taxon>
        <taxon>Dikarya</taxon>
        <taxon>Ascomycota</taxon>
        <taxon>Pezizomycotina</taxon>
        <taxon>Sordariomycetes</taxon>
        <taxon>Sordariomycetidae</taxon>
        <taxon>Sordariales</taxon>
        <taxon>Naviculisporaceae</taxon>
        <taxon>Rhypophila</taxon>
    </lineage>
</organism>
<gene>
    <name evidence="4" type="ORF">QBC37DRAFT_72049</name>
</gene>
<protein>
    <submittedName>
        <fullName evidence="4">Uncharacterized protein</fullName>
    </submittedName>
</protein>
<feature type="compositionally biased region" description="Polar residues" evidence="1">
    <location>
        <begin position="147"/>
        <end position="169"/>
    </location>
</feature>
<keyword evidence="2" id="KW-1133">Transmembrane helix</keyword>